<gene>
    <name evidence="2" type="ORF">IRJ41_006709</name>
</gene>
<keyword evidence="3" id="KW-1185">Reference proteome</keyword>
<sequence>MFCSNHWVAQVNKCSAQQWRGRIDVTTPRVSLLKWVLERTGEILNPRGSQAKWIRDPSEGFISSYLAAPRGWDAAGPLLHSFLPQLFLFFLFLCSLLMHE</sequence>
<keyword evidence="1" id="KW-0472">Membrane</keyword>
<feature type="transmembrane region" description="Helical" evidence="1">
    <location>
        <begin position="78"/>
        <end position="98"/>
    </location>
</feature>
<reference evidence="2" key="1">
    <citation type="submission" date="2021-02" db="EMBL/GenBank/DDBJ databases">
        <title>Comparative genomics reveals that relaxation of natural selection precedes convergent phenotypic evolution of cavefish.</title>
        <authorList>
            <person name="Peng Z."/>
        </authorList>
    </citation>
    <scope>NUCLEOTIDE SEQUENCE</scope>
    <source>
        <tissue evidence="2">Muscle</tissue>
    </source>
</reference>
<dbReference type="Proteomes" id="UP001059041">
    <property type="component" value="Linkage Group LG2"/>
</dbReference>
<organism evidence="2 3">
    <name type="scientific">Triplophysa rosa</name>
    <name type="common">Cave loach</name>
    <dbReference type="NCBI Taxonomy" id="992332"/>
    <lineage>
        <taxon>Eukaryota</taxon>
        <taxon>Metazoa</taxon>
        <taxon>Chordata</taxon>
        <taxon>Craniata</taxon>
        <taxon>Vertebrata</taxon>
        <taxon>Euteleostomi</taxon>
        <taxon>Actinopterygii</taxon>
        <taxon>Neopterygii</taxon>
        <taxon>Teleostei</taxon>
        <taxon>Ostariophysi</taxon>
        <taxon>Cypriniformes</taxon>
        <taxon>Nemacheilidae</taxon>
        <taxon>Triplophysa</taxon>
    </lineage>
</organism>
<comment type="caution">
    <text evidence="2">The sequence shown here is derived from an EMBL/GenBank/DDBJ whole genome shotgun (WGS) entry which is preliminary data.</text>
</comment>
<evidence type="ECO:0000256" key="1">
    <source>
        <dbReference type="SAM" id="Phobius"/>
    </source>
</evidence>
<dbReference type="AlphaFoldDB" id="A0A9W7X287"/>
<name>A0A9W7X287_TRIRA</name>
<keyword evidence="1" id="KW-1133">Transmembrane helix</keyword>
<evidence type="ECO:0000313" key="2">
    <source>
        <dbReference type="EMBL" id="KAI7812663.1"/>
    </source>
</evidence>
<evidence type="ECO:0000313" key="3">
    <source>
        <dbReference type="Proteomes" id="UP001059041"/>
    </source>
</evidence>
<keyword evidence="1" id="KW-0812">Transmembrane</keyword>
<protein>
    <submittedName>
        <fullName evidence="2">Uncharacterized protein</fullName>
    </submittedName>
</protein>
<proteinExistence type="predicted"/>
<accession>A0A9W7X287</accession>
<dbReference type="EMBL" id="JAFHDT010000002">
    <property type="protein sequence ID" value="KAI7812663.1"/>
    <property type="molecule type" value="Genomic_DNA"/>
</dbReference>